<accession>A0ABC9AJ88</accession>
<evidence type="ECO:0000259" key="3">
    <source>
        <dbReference type="Pfam" id="PF23598"/>
    </source>
</evidence>
<keyword evidence="1" id="KW-0677">Repeat</keyword>
<gene>
    <name evidence="4" type="ORF">URODEC1_LOCUS55456</name>
</gene>
<dbReference type="Gene3D" id="3.80.10.10">
    <property type="entry name" value="Ribonuclease Inhibitor"/>
    <property type="match status" value="1"/>
</dbReference>
<evidence type="ECO:0000313" key="5">
    <source>
        <dbReference type="Proteomes" id="UP001497457"/>
    </source>
</evidence>
<name>A0ABC9AJ88_9POAL</name>
<feature type="compositionally biased region" description="Polar residues" evidence="2">
    <location>
        <begin position="10"/>
        <end position="24"/>
    </location>
</feature>
<dbReference type="InterPro" id="IPR055414">
    <property type="entry name" value="LRR_R13L4/SHOC2-like"/>
</dbReference>
<organism evidence="4 5">
    <name type="scientific">Urochloa decumbens</name>
    <dbReference type="NCBI Taxonomy" id="240449"/>
    <lineage>
        <taxon>Eukaryota</taxon>
        <taxon>Viridiplantae</taxon>
        <taxon>Streptophyta</taxon>
        <taxon>Embryophyta</taxon>
        <taxon>Tracheophyta</taxon>
        <taxon>Spermatophyta</taxon>
        <taxon>Magnoliopsida</taxon>
        <taxon>Liliopsida</taxon>
        <taxon>Poales</taxon>
        <taxon>Poaceae</taxon>
        <taxon>PACMAD clade</taxon>
        <taxon>Panicoideae</taxon>
        <taxon>Panicodae</taxon>
        <taxon>Paniceae</taxon>
        <taxon>Melinidinae</taxon>
        <taxon>Urochloa</taxon>
    </lineage>
</organism>
<proteinExistence type="predicted"/>
<dbReference type="SUPFAM" id="SSF52058">
    <property type="entry name" value="L domain-like"/>
    <property type="match status" value="1"/>
</dbReference>
<reference evidence="4" key="1">
    <citation type="submission" date="2024-10" db="EMBL/GenBank/DDBJ databases">
        <authorList>
            <person name="Ryan C."/>
        </authorList>
    </citation>
    <scope>NUCLEOTIDE SEQUENCE [LARGE SCALE GENOMIC DNA]</scope>
</reference>
<sequence>MCSRSCFPLSRSQSNISMDDQPSASEEGRGERVVDPTLEQALGSLVSLHKRCSEMLRGRRVTGDLELRCLAFIDKELSCLIAALSSAARPPVAVDTVTEKLPWLEKLTGAALVTLRYALGEADPQRQTLLRNAAQCFRRRHPYPYRLLSAAGRFYRLAEHPCRYGTMSLRPKEDIFELWAARILRRDWWDWFQRLVAPSSVFPHEINLLLPTLYMNMFPYGYTFDKDQLVMKWSLEGLSSLGVSLLPLAGTEEQKDEAKADLYFEHLVKWNAITRAAAKSRRNNPDEDDEVWEWNVNQIQHQLAAAVSARMGFVFTSTTLYMAAASATDHGNEASRISRIPRRLALHHEDPIPSLLQTIDLSQIRSLAVSGAVSCGVPVDKFVNLVVLDVEGWKNFNDDDLLQVCRSKMLFLVYLSIRNTPVSKLPPEMKELCSLQILDASYTLVTELPFGVFVATRLRRLDIRGTPIRQVTLPKQTLGLQDSFRVLLLGDEGIINSAETTVTRPPHDIRRFRNLETLTTVDLSQQPASFINALGDLECLRVLAITWSFHQSSDRGYCEALLSSIERWSYTLWSLTIHCGFGCSMEFLGSLSGGPIFLKKFKVKVGRFASIPRWFHGLAFLSFVQITVCKLEAHDLEILRDLPKLERLILGLDFIAREPIVIENEGFYELQRFSIDCPVPLLTFESGAMKKLTYLELKFFACPTRQISAPLLGISNLYSLEEVALRYNVRYANSSSVKMTVEAVRKEVANHHNAQMISLFINGIEQYGVQAGAGAENAAQAVHEITET</sequence>
<dbReference type="EMBL" id="OZ075131">
    <property type="protein sequence ID" value="CAL4979988.1"/>
    <property type="molecule type" value="Genomic_DNA"/>
</dbReference>
<dbReference type="PANTHER" id="PTHR23155">
    <property type="entry name" value="DISEASE RESISTANCE PROTEIN RP"/>
    <property type="match status" value="1"/>
</dbReference>
<dbReference type="Proteomes" id="UP001497457">
    <property type="component" value="Chromosome 21rd"/>
</dbReference>
<protein>
    <recommendedName>
        <fullName evidence="3">Disease resistance R13L4/SHOC-2-like LRR domain-containing protein</fullName>
    </recommendedName>
</protein>
<feature type="region of interest" description="Disordered" evidence="2">
    <location>
        <begin position="1"/>
        <end position="32"/>
    </location>
</feature>
<evidence type="ECO:0000256" key="1">
    <source>
        <dbReference type="ARBA" id="ARBA00022737"/>
    </source>
</evidence>
<feature type="domain" description="Disease resistance R13L4/SHOC-2-like LRR" evidence="3">
    <location>
        <begin position="458"/>
        <end position="754"/>
    </location>
</feature>
<dbReference type="Pfam" id="PF23598">
    <property type="entry name" value="LRR_14"/>
    <property type="match status" value="1"/>
</dbReference>
<evidence type="ECO:0000313" key="4">
    <source>
        <dbReference type="EMBL" id="CAL4979988.1"/>
    </source>
</evidence>
<dbReference type="InterPro" id="IPR032675">
    <property type="entry name" value="LRR_dom_sf"/>
</dbReference>
<keyword evidence="5" id="KW-1185">Reference proteome</keyword>
<evidence type="ECO:0000256" key="2">
    <source>
        <dbReference type="SAM" id="MobiDB-lite"/>
    </source>
</evidence>
<dbReference type="PANTHER" id="PTHR23155:SF957">
    <property type="entry name" value="OS11G0606800 PROTEIN"/>
    <property type="match status" value="1"/>
</dbReference>
<dbReference type="InterPro" id="IPR044974">
    <property type="entry name" value="Disease_R_plants"/>
</dbReference>
<dbReference type="AlphaFoldDB" id="A0ABC9AJ88"/>